<dbReference type="RefSeq" id="WP_034710855.1">
    <property type="nucleotide sequence ID" value="NZ_JPRH01000003.1"/>
</dbReference>
<organism evidence="1 2">
    <name type="scientific">Chryseobacterium soli</name>
    <dbReference type="NCBI Taxonomy" id="445961"/>
    <lineage>
        <taxon>Bacteria</taxon>
        <taxon>Pseudomonadati</taxon>
        <taxon>Bacteroidota</taxon>
        <taxon>Flavobacteriia</taxon>
        <taxon>Flavobacteriales</taxon>
        <taxon>Weeksellaceae</taxon>
        <taxon>Chryseobacterium group</taxon>
        <taxon>Chryseobacterium</taxon>
    </lineage>
</organism>
<comment type="caution">
    <text evidence="1">The sequence shown here is derived from an EMBL/GenBank/DDBJ whole genome shotgun (WGS) entry which is preliminary data.</text>
</comment>
<proteinExistence type="predicted"/>
<reference evidence="1 2" key="1">
    <citation type="submission" date="2014-07" db="EMBL/GenBank/DDBJ databases">
        <title>Genome of Chryseobacterium soli DSM 19298.</title>
        <authorList>
            <person name="Stropko S.J."/>
            <person name="Pipes S.E."/>
            <person name="Newman J."/>
        </authorList>
    </citation>
    <scope>NUCLEOTIDE SEQUENCE [LARGE SCALE GENOMIC DNA]</scope>
    <source>
        <strain evidence="1 2">DSM 19298</strain>
    </source>
</reference>
<dbReference type="OrthoDB" id="1274091at2"/>
<dbReference type="Proteomes" id="UP000028705">
    <property type="component" value="Unassembled WGS sequence"/>
</dbReference>
<evidence type="ECO:0000313" key="1">
    <source>
        <dbReference type="EMBL" id="KFF13092.1"/>
    </source>
</evidence>
<dbReference type="AlphaFoldDB" id="A0A086A8S8"/>
<evidence type="ECO:0000313" key="2">
    <source>
        <dbReference type="Proteomes" id="UP000028705"/>
    </source>
</evidence>
<keyword evidence="2" id="KW-1185">Reference proteome</keyword>
<accession>A0A086A8S8</accession>
<sequence>MENKEKEKINYGDYQLLGELLSASSDAARKRYKRNESEAVKAMYMIQENRKQFIESYRKSLQSGH</sequence>
<name>A0A086A8S8_9FLAO</name>
<dbReference type="EMBL" id="JPRH01000003">
    <property type="protein sequence ID" value="KFF13092.1"/>
    <property type="molecule type" value="Genomic_DNA"/>
</dbReference>
<dbReference type="STRING" id="445961.IW15_10015"/>
<gene>
    <name evidence="1" type="ORF">IW15_10015</name>
</gene>
<protein>
    <submittedName>
        <fullName evidence="1">Uncharacterized protein</fullName>
    </submittedName>
</protein>
<dbReference type="eggNOG" id="ENOG5033MA4">
    <property type="taxonomic scope" value="Bacteria"/>
</dbReference>